<proteinExistence type="predicted"/>
<feature type="compositionally biased region" description="Basic and acidic residues" evidence="1">
    <location>
        <begin position="52"/>
        <end position="74"/>
    </location>
</feature>
<feature type="region of interest" description="Disordered" evidence="1">
    <location>
        <begin position="50"/>
        <end position="88"/>
    </location>
</feature>
<reference evidence="2 3" key="1">
    <citation type="journal article" date="2014" name="Agronomy (Basel)">
        <title>A Draft Genome Sequence for Ensete ventricosum, the Drought-Tolerant Tree Against Hunger.</title>
        <authorList>
            <person name="Harrison J."/>
            <person name="Moore K.A."/>
            <person name="Paszkiewicz K."/>
            <person name="Jones T."/>
            <person name="Grant M."/>
            <person name="Ambacheew D."/>
            <person name="Muzemil S."/>
            <person name="Studholme D.J."/>
        </authorList>
    </citation>
    <scope>NUCLEOTIDE SEQUENCE [LARGE SCALE GENOMIC DNA]</scope>
</reference>
<accession>A0A427A1T4</accession>
<dbReference type="Proteomes" id="UP000287651">
    <property type="component" value="Unassembled WGS sequence"/>
</dbReference>
<comment type="caution">
    <text evidence="2">The sequence shown here is derived from an EMBL/GenBank/DDBJ whole genome shotgun (WGS) entry which is preliminary data.</text>
</comment>
<evidence type="ECO:0000313" key="3">
    <source>
        <dbReference type="Proteomes" id="UP000287651"/>
    </source>
</evidence>
<dbReference type="EMBL" id="AMZH03004110">
    <property type="protein sequence ID" value="RRT70162.1"/>
    <property type="molecule type" value="Genomic_DNA"/>
</dbReference>
<dbReference type="AlphaFoldDB" id="A0A427A1T4"/>
<feature type="region of interest" description="Disordered" evidence="1">
    <location>
        <begin position="113"/>
        <end position="139"/>
    </location>
</feature>
<name>A0A427A1T4_ENSVE</name>
<evidence type="ECO:0000256" key="1">
    <source>
        <dbReference type="SAM" id="MobiDB-lite"/>
    </source>
</evidence>
<gene>
    <name evidence="2" type="ORF">B296_00036724</name>
</gene>
<feature type="non-terminal residue" evidence="2">
    <location>
        <position position="139"/>
    </location>
</feature>
<protein>
    <submittedName>
        <fullName evidence="2">Uncharacterized protein</fullName>
    </submittedName>
</protein>
<sequence>MRTMVLSINQSYRPRSGVLDLITRYGRSIIVGFDSRRPLSSGINLAATRLATAREEEARKKKEKEKEKEGEPRTTLDTFVAEEPRDDPTDEENLARWWLHCSLLLVAFSSSEATRKRGGGLGDVAKASPHPCREKKMRQ</sequence>
<evidence type="ECO:0000313" key="2">
    <source>
        <dbReference type="EMBL" id="RRT70162.1"/>
    </source>
</evidence>
<organism evidence="2 3">
    <name type="scientific">Ensete ventricosum</name>
    <name type="common">Abyssinian banana</name>
    <name type="synonym">Musa ensete</name>
    <dbReference type="NCBI Taxonomy" id="4639"/>
    <lineage>
        <taxon>Eukaryota</taxon>
        <taxon>Viridiplantae</taxon>
        <taxon>Streptophyta</taxon>
        <taxon>Embryophyta</taxon>
        <taxon>Tracheophyta</taxon>
        <taxon>Spermatophyta</taxon>
        <taxon>Magnoliopsida</taxon>
        <taxon>Liliopsida</taxon>
        <taxon>Zingiberales</taxon>
        <taxon>Musaceae</taxon>
        <taxon>Ensete</taxon>
    </lineage>
</organism>